<evidence type="ECO:0000313" key="3">
    <source>
        <dbReference type="Proteomes" id="UP001243420"/>
    </source>
</evidence>
<proteinExistence type="predicted"/>
<dbReference type="EMBL" id="CP122537">
    <property type="protein sequence ID" value="WGH80171.1"/>
    <property type="molecule type" value="Genomic_DNA"/>
</dbReference>
<name>A0ABY8LFT9_9RHOB</name>
<organism evidence="2 3">
    <name type="scientific">Jannaschia ovalis</name>
    <dbReference type="NCBI Taxonomy" id="3038773"/>
    <lineage>
        <taxon>Bacteria</taxon>
        <taxon>Pseudomonadati</taxon>
        <taxon>Pseudomonadota</taxon>
        <taxon>Alphaproteobacteria</taxon>
        <taxon>Rhodobacterales</taxon>
        <taxon>Roseobacteraceae</taxon>
        <taxon>Jannaschia</taxon>
    </lineage>
</organism>
<reference evidence="2 3" key="1">
    <citation type="submission" date="2023-04" db="EMBL/GenBank/DDBJ databases">
        <title>Jannaschia ovalis sp. nov., a marine bacterium isolated from sea tidal flat.</title>
        <authorList>
            <person name="Kwon D.Y."/>
            <person name="Kim J.-J."/>
        </authorList>
    </citation>
    <scope>NUCLEOTIDE SEQUENCE [LARGE SCALE GENOMIC DNA]</scope>
    <source>
        <strain evidence="2 3">GRR-S6-38</strain>
    </source>
</reference>
<protein>
    <submittedName>
        <fullName evidence="2">Uncharacterized protein</fullName>
    </submittedName>
</protein>
<sequence>MIRAVLVALGLACLAGGAKAQDRIAVQSGEHARFSRLVFPASGRIDWRVDRPGPGRVEIAFTGLRGTFDLDEVFRLIPRDRLEGIAASPNGIVLSLACDCPVSVSQIASDHIVIDISDPAPTARAVAQPPVPTLPLRLPQAADFAIGFPPSAPMPPIARAGPDAPAGDAAAPLPQVAIRPFRAATILPGDAPEAAPPPRPTCDGESRIAQILLRDPEAELAELPGRTATLFDTRDTLMPGALRDLAERYAALGWGAETRHVLKLTDNPDPILTAIALAAEGSEGPPGPDPACGPGSVTLALLVPGRAIDWRAVDSRALARFLAALPAARWQADGPRLRARLEREGQAGLLLIRPDAEMATEAGPPGLDPAAGTGPAAIEAVIARLEDGARDAAALSDLDLANAVALRPSLPAGEAAARLDAALALSLVTRRRLADAAAMVRSDRISATAVLDHAREVLRPGDFAELAIRIRNHVAPGSDPALNAAAILDRFGLPDAAGAFLQAAGSPRDVPRLAARPVAIPPAQPWLERDLVASAEGAEDIPAPRAELARFVLHRNRRASAPAAPGPDPDLAAAQAALADSRRLAALVSDLLALEGAIETPR</sequence>
<evidence type="ECO:0000256" key="1">
    <source>
        <dbReference type="SAM" id="SignalP"/>
    </source>
</evidence>
<keyword evidence="1" id="KW-0732">Signal</keyword>
<feature type="signal peptide" evidence="1">
    <location>
        <begin position="1"/>
        <end position="20"/>
    </location>
</feature>
<keyword evidence="3" id="KW-1185">Reference proteome</keyword>
<feature type="chain" id="PRO_5045347725" evidence="1">
    <location>
        <begin position="21"/>
        <end position="602"/>
    </location>
</feature>
<evidence type="ECO:0000313" key="2">
    <source>
        <dbReference type="EMBL" id="WGH80171.1"/>
    </source>
</evidence>
<dbReference type="RefSeq" id="WP_279967225.1">
    <property type="nucleotide sequence ID" value="NZ_CP122537.1"/>
</dbReference>
<gene>
    <name evidence="2" type="ORF">P8627_07870</name>
</gene>
<dbReference type="Proteomes" id="UP001243420">
    <property type="component" value="Chromosome"/>
</dbReference>
<accession>A0ABY8LFT9</accession>